<dbReference type="EMBL" id="WKLP01000010">
    <property type="protein sequence ID" value="MRY11471.1"/>
    <property type="molecule type" value="Genomic_DNA"/>
</dbReference>
<evidence type="ECO:0000259" key="2">
    <source>
        <dbReference type="SMART" id="SM00047"/>
    </source>
</evidence>
<gene>
    <name evidence="3" type="ORF">GKE01_08315</name>
</gene>
<proteinExistence type="predicted"/>
<evidence type="ECO:0000256" key="1">
    <source>
        <dbReference type="ARBA" id="ARBA00022801"/>
    </source>
</evidence>
<dbReference type="GO" id="GO:0004040">
    <property type="term" value="F:amidase activity"/>
    <property type="evidence" value="ECO:0007669"/>
    <property type="project" value="InterPro"/>
</dbReference>
<dbReference type="RefSeq" id="WP_010802714.1">
    <property type="nucleotide sequence ID" value="NZ_CAJSYT010000015.1"/>
</dbReference>
<keyword evidence="1" id="KW-0378">Hydrolase</keyword>
<dbReference type="SMART" id="SM00047">
    <property type="entry name" value="LYZ2"/>
    <property type="match status" value="1"/>
</dbReference>
<evidence type="ECO:0000313" key="3">
    <source>
        <dbReference type="EMBL" id="MRY11471.1"/>
    </source>
</evidence>
<name>A0A6G1ZCQ1_9BACT</name>
<accession>A0A6G1ZCQ1</accession>
<reference evidence="3" key="1">
    <citation type="journal article" date="2019" name="Nat. Med.">
        <title>A library of human gut bacterial isolates paired with longitudinal multiomics data enables mechanistic microbiome research.</title>
        <authorList>
            <person name="Poyet M."/>
            <person name="Groussin M."/>
            <person name="Gibbons S.M."/>
            <person name="Avila-Pacheco J."/>
            <person name="Jiang X."/>
            <person name="Kearney S.M."/>
            <person name="Perrotta A.R."/>
            <person name="Berdy B."/>
            <person name="Zhao S."/>
            <person name="Lieberman T.D."/>
            <person name="Swanson P.K."/>
            <person name="Smith M."/>
            <person name="Roesemann S."/>
            <person name="Alexander J.E."/>
            <person name="Rich S.A."/>
            <person name="Livny J."/>
            <person name="Vlamakis H."/>
            <person name="Clish C."/>
            <person name="Bullock K."/>
            <person name="Deik A."/>
            <person name="Scott J."/>
            <person name="Pierce K.A."/>
            <person name="Xavier R.J."/>
            <person name="Alm E.J."/>
        </authorList>
    </citation>
    <scope>NUCLEOTIDE SEQUENCE</scope>
    <source>
        <strain evidence="3">BIOML-A4</strain>
    </source>
</reference>
<dbReference type="AlphaFoldDB" id="A0A6G1ZCQ1"/>
<dbReference type="InterPro" id="IPR002901">
    <property type="entry name" value="MGlyc_endo_b_GlcNAc-like_dom"/>
</dbReference>
<dbReference type="Pfam" id="PF01832">
    <property type="entry name" value="Glucosaminidase"/>
    <property type="match status" value="1"/>
</dbReference>
<sequence>MTKQNFISLYLADADVAGSKYRINPVIILAQAAIESGWGESVLAKEHNNLFGITGYGKKNEYWHGGKVELKEGGLCFRKYRSTRESIFDFARLIRTAYPTAANVSHKPASYASEIAYSRYISEVNGDNRAAYRKMLCSISTNLQRLIDLYRTKQFDQKFNNPATGKPTVRNLFNTPQIP</sequence>
<dbReference type="InterPro" id="IPR051056">
    <property type="entry name" value="Glycosyl_Hydrolase_73"/>
</dbReference>
<comment type="caution">
    <text evidence="3">The sequence shown here is derived from an EMBL/GenBank/DDBJ whole genome shotgun (WGS) entry which is preliminary data.</text>
</comment>
<protein>
    <submittedName>
        <fullName evidence="3">Glucosaminidase</fullName>
    </submittedName>
</protein>
<dbReference type="Gene3D" id="1.10.530.10">
    <property type="match status" value="1"/>
</dbReference>
<feature type="domain" description="Mannosyl-glycoprotein endo-beta-N-acetylglucosamidase-like" evidence="2">
    <location>
        <begin position="2"/>
        <end position="133"/>
    </location>
</feature>
<dbReference type="PANTHER" id="PTHR33308:SF9">
    <property type="entry name" value="PEPTIDOGLYCAN HYDROLASE FLGJ"/>
    <property type="match status" value="1"/>
</dbReference>
<organism evidence="3">
    <name type="scientific">Parabacteroides goldsteinii</name>
    <dbReference type="NCBI Taxonomy" id="328812"/>
    <lineage>
        <taxon>Bacteria</taxon>
        <taxon>Pseudomonadati</taxon>
        <taxon>Bacteroidota</taxon>
        <taxon>Bacteroidia</taxon>
        <taxon>Bacteroidales</taxon>
        <taxon>Tannerellaceae</taxon>
        <taxon>Parabacteroides</taxon>
    </lineage>
</organism>
<dbReference type="PANTHER" id="PTHR33308">
    <property type="entry name" value="PEPTIDOGLYCAN HYDROLASE FLGJ"/>
    <property type="match status" value="1"/>
</dbReference>